<keyword evidence="2 6" id="KW-0813">Transport</keyword>
<evidence type="ECO:0000256" key="7">
    <source>
        <dbReference type="SAM" id="Phobius"/>
    </source>
</evidence>
<feature type="transmembrane region" description="Helical" evidence="7">
    <location>
        <begin position="50"/>
        <end position="70"/>
    </location>
</feature>
<evidence type="ECO:0000256" key="1">
    <source>
        <dbReference type="ARBA" id="ARBA00004141"/>
    </source>
</evidence>
<feature type="transmembrane region" description="Helical" evidence="7">
    <location>
        <begin position="118"/>
        <end position="141"/>
    </location>
</feature>
<feature type="transmembrane region" description="Helical" evidence="7">
    <location>
        <begin position="161"/>
        <end position="182"/>
    </location>
</feature>
<evidence type="ECO:0000256" key="6">
    <source>
        <dbReference type="RuleBase" id="RU000477"/>
    </source>
</evidence>
<name>A0A7S1ADB1_NOCSC</name>
<feature type="transmembrane region" description="Helical" evidence="7">
    <location>
        <begin position="332"/>
        <end position="352"/>
    </location>
</feature>
<dbReference type="SUPFAM" id="SSF81338">
    <property type="entry name" value="Aquaporin-like"/>
    <property type="match status" value="2"/>
</dbReference>
<dbReference type="PROSITE" id="PS00221">
    <property type="entry name" value="MIP"/>
    <property type="match status" value="1"/>
</dbReference>
<dbReference type="GO" id="GO:0016020">
    <property type="term" value="C:membrane"/>
    <property type="evidence" value="ECO:0007669"/>
    <property type="project" value="UniProtKB-SubCell"/>
</dbReference>
<dbReference type="AlphaFoldDB" id="A0A7S1ADB1"/>
<feature type="transmembrane region" description="Helical" evidence="7">
    <location>
        <begin position="6"/>
        <end position="29"/>
    </location>
</feature>
<dbReference type="InterPro" id="IPR023271">
    <property type="entry name" value="Aquaporin-like"/>
</dbReference>
<dbReference type="GO" id="GO:0015267">
    <property type="term" value="F:channel activity"/>
    <property type="evidence" value="ECO:0007669"/>
    <property type="project" value="InterPro"/>
</dbReference>
<organism evidence="8">
    <name type="scientific">Noctiluca scintillans</name>
    <name type="common">Sea sparkle</name>
    <name type="synonym">Red tide dinoflagellate</name>
    <dbReference type="NCBI Taxonomy" id="2966"/>
    <lineage>
        <taxon>Eukaryota</taxon>
        <taxon>Sar</taxon>
        <taxon>Alveolata</taxon>
        <taxon>Dinophyceae</taxon>
        <taxon>Noctilucales</taxon>
        <taxon>Noctilucaceae</taxon>
        <taxon>Noctiluca</taxon>
    </lineage>
</organism>
<dbReference type="InterPro" id="IPR034294">
    <property type="entry name" value="Aquaporin_transptr"/>
</dbReference>
<feature type="transmembrane region" description="Helical" evidence="7">
    <location>
        <begin position="303"/>
        <end position="320"/>
    </location>
</feature>
<keyword evidence="5 7" id="KW-0472">Membrane</keyword>
<dbReference type="InterPro" id="IPR022357">
    <property type="entry name" value="MIP_CS"/>
</dbReference>
<dbReference type="PANTHER" id="PTHR45724:SF13">
    <property type="entry name" value="AQUAPORIN NIP1-1-RELATED"/>
    <property type="match status" value="1"/>
</dbReference>
<proteinExistence type="inferred from homology"/>
<dbReference type="InterPro" id="IPR000425">
    <property type="entry name" value="MIP"/>
</dbReference>
<reference evidence="8" key="1">
    <citation type="submission" date="2021-01" db="EMBL/GenBank/DDBJ databases">
        <authorList>
            <person name="Corre E."/>
            <person name="Pelletier E."/>
            <person name="Niang G."/>
            <person name="Scheremetjew M."/>
            <person name="Finn R."/>
            <person name="Kale V."/>
            <person name="Holt S."/>
            <person name="Cochrane G."/>
            <person name="Meng A."/>
            <person name="Brown T."/>
            <person name="Cohen L."/>
        </authorList>
    </citation>
    <scope>NUCLEOTIDE SEQUENCE</scope>
</reference>
<dbReference type="EMBL" id="HBFQ01035290">
    <property type="protein sequence ID" value="CAD8850535.1"/>
    <property type="molecule type" value="Transcribed_RNA"/>
</dbReference>
<keyword evidence="3 6" id="KW-0812">Transmembrane</keyword>
<feature type="transmembrane region" description="Helical" evidence="7">
    <location>
        <begin position="258"/>
        <end position="283"/>
    </location>
</feature>
<evidence type="ECO:0008006" key="9">
    <source>
        <dbReference type="Google" id="ProtNLM"/>
    </source>
</evidence>
<comment type="similarity">
    <text evidence="6">Belongs to the MIP/aquaporin (TC 1.A.8) family.</text>
</comment>
<evidence type="ECO:0000256" key="2">
    <source>
        <dbReference type="ARBA" id="ARBA00022448"/>
    </source>
</evidence>
<feature type="transmembrane region" description="Helical" evidence="7">
    <location>
        <begin position="90"/>
        <end position="111"/>
    </location>
</feature>
<dbReference type="PANTHER" id="PTHR45724">
    <property type="entry name" value="AQUAPORIN NIP2-1"/>
    <property type="match status" value="1"/>
</dbReference>
<feature type="transmembrane region" description="Helical" evidence="7">
    <location>
        <begin position="372"/>
        <end position="390"/>
    </location>
</feature>
<dbReference type="PRINTS" id="PR00783">
    <property type="entry name" value="MINTRINSICP"/>
</dbReference>
<evidence type="ECO:0000256" key="4">
    <source>
        <dbReference type="ARBA" id="ARBA00022989"/>
    </source>
</evidence>
<keyword evidence="4 7" id="KW-1133">Transmembrane helix</keyword>
<evidence type="ECO:0000256" key="5">
    <source>
        <dbReference type="ARBA" id="ARBA00023136"/>
    </source>
</evidence>
<dbReference type="Pfam" id="PF00230">
    <property type="entry name" value="MIP"/>
    <property type="match status" value="3"/>
</dbReference>
<protein>
    <recommendedName>
        <fullName evidence="9">Aquaporin</fullName>
    </recommendedName>
</protein>
<comment type="subcellular location">
    <subcellularLocation>
        <location evidence="1">Membrane</location>
        <topology evidence="1">Multi-pass membrane protein</topology>
    </subcellularLocation>
</comment>
<evidence type="ECO:0000313" key="8">
    <source>
        <dbReference type="EMBL" id="CAD8850535.1"/>
    </source>
</evidence>
<accession>A0A7S1ADB1</accession>
<dbReference type="Gene3D" id="1.20.1080.10">
    <property type="entry name" value="Glycerol uptake facilitator protein"/>
    <property type="match status" value="3"/>
</dbReference>
<gene>
    <name evidence="8" type="ORF">NSCI0253_LOCUS24885</name>
</gene>
<evidence type="ECO:0000256" key="3">
    <source>
        <dbReference type="ARBA" id="ARBA00022692"/>
    </source>
</evidence>
<sequence length="414" mass="43032">MYTNFGGSGFSVGLTVMALVFILGPVSGAHVNPAVSTTMLATNNIDVQGFVAYVACQLLGASAAGALLFFGILGDVPPGGSVGAGDLTKALLAEFLYTLMLCVVALHTAVASSSQGHAGVAIGFVIVVGAVCVGGVSGGSFNPAVTSSFLFQTKSFPWTWFVSYIVVQLLAACVAAFLFKLTTNDLGSISVNELVRKVVAEFLGTFWFLLAICLSPTGFPGLFIVGAVLSCLVYTFADVSGSNFNPAVSLAMLVDGKLTVIEFLSFVCTQLISAVLAFGTAHYINGGDWKRVAGEGHTVSQEMVAEAFGTFVLVFTILSVTKSAYLSEHFGWAIGVAVMAGAGSQGSISGGSLNPSITFAAAVGDLDRKYTYLGYVFAELVGSLVAWVAFKCVNLESFSDLKSVNAREFQVLLE</sequence>